<evidence type="ECO:0000313" key="1">
    <source>
        <dbReference type="EnsemblMetazoa" id="AGAP028573-PA"/>
    </source>
</evidence>
<dbReference type="InParanoid" id="A0A1S4HDP1"/>
<dbReference type="EnsemblMetazoa" id="AGAP028573-RA">
    <property type="protein sequence ID" value="AGAP028573-PA"/>
    <property type="gene ID" value="AGAP028573"/>
</dbReference>
<proteinExistence type="predicted"/>
<reference evidence="1 2" key="2">
    <citation type="journal article" date="2004" name="Trends Parasitol.">
        <title>The Anopheles gambiae genome: an update.</title>
        <authorList>
            <person name="Mongin E."/>
            <person name="Louis C."/>
            <person name="Holt R.A."/>
            <person name="Birney E."/>
            <person name="Collins F.H."/>
        </authorList>
    </citation>
    <scope>NUCLEOTIDE SEQUENCE [LARGE SCALE GENOMIC DNA]</scope>
    <source>
        <strain evidence="1 2">PEST</strain>
    </source>
</reference>
<evidence type="ECO:0000313" key="2">
    <source>
        <dbReference type="Proteomes" id="UP000007062"/>
    </source>
</evidence>
<dbReference type="EMBL" id="AAAB01008980">
    <property type="status" value="NOT_ANNOTATED_CDS"/>
    <property type="molecule type" value="Genomic_DNA"/>
</dbReference>
<reference evidence="1" key="3">
    <citation type="submission" date="2020-05" db="UniProtKB">
        <authorList>
            <consortium name="EnsemblMetazoa"/>
        </authorList>
    </citation>
    <scope>IDENTIFICATION</scope>
    <source>
        <strain evidence="1">PEST</strain>
    </source>
</reference>
<protein>
    <submittedName>
        <fullName evidence="1">Uncharacterized protein</fullName>
    </submittedName>
</protein>
<dbReference type="VEuPathDB" id="VectorBase:AGAMI1_014251"/>
<accession>A0A1S4HDP1</accession>
<name>A0A1S4HDP1_ANOGA</name>
<reference evidence="1 2" key="1">
    <citation type="journal article" date="2002" name="Science">
        <title>The genome sequence of the malaria mosquito Anopheles gambiae.</title>
        <authorList>
            <person name="Holt R.A."/>
            <person name="Subramanian G.M."/>
            <person name="Halpern A."/>
            <person name="Sutton G.G."/>
            <person name="Charlab R."/>
            <person name="Nusskern D.R."/>
            <person name="Wincker P."/>
            <person name="Clark A.G."/>
            <person name="Ribeiro J.M."/>
            <person name="Wides R."/>
            <person name="Salzberg S.L."/>
            <person name="Loftus B."/>
            <person name="Yandell M."/>
            <person name="Majoros W.H."/>
            <person name="Rusch D.B."/>
            <person name="Lai Z."/>
            <person name="Kraft C.L."/>
            <person name="Abril J.F."/>
            <person name="Anthouard V."/>
            <person name="Arensburger P."/>
            <person name="Atkinson P.W."/>
            <person name="Baden H."/>
            <person name="de Berardinis V."/>
            <person name="Baldwin D."/>
            <person name="Benes V."/>
            <person name="Biedler J."/>
            <person name="Blass C."/>
            <person name="Bolanos R."/>
            <person name="Boscus D."/>
            <person name="Barnstead M."/>
            <person name="Cai S."/>
            <person name="Center A."/>
            <person name="Chaturverdi K."/>
            <person name="Christophides G.K."/>
            <person name="Chrystal M.A."/>
            <person name="Clamp M."/>
            <person name="Cravchik A."/>
            <person name="Curwen V."/>
            <person name="Dana A."/>
            <person name="Delcher A."/>
            <person name="Dew I."/>
            <person name="Evans C.A."/>
            <person name="Flanigan M."/>
            <person name="Grundschober-Freimoser A."/>
            <person name="Friedli L."/>
            <person name="Gu Z."/>
            <person name="Guan P."/>
            <person name="Guigo R."/>
            <person name="Hillenmeyer M.E."/>
            <person name="Hladun S.L."/>
            <person name="Hogan J.R."/>
            <person name="Hong Y.S."/>
            <person name="Hoover J."/>
            <person name="Jaillon O."/>
            <person name="Ke Z."/>
            <person name="Kodira C."/>
            <person name="Kokoza E."/>
            <person name="Koutsos A."/>
            <person name="Letunic I."/>
            <person name="Levitsky A."/>
            <person name="Liang Y."/>
            <person name="Lin J.J."/>
            <person name="Lobo N.F."/>
            <person name="Lopez J.R."/>
            <person name="Malek J.A."/>
            <person name="McIntosh T.C."/>
            <person name="Meister S."/>
            <person name="Miller J."/>
            <person name="Mobarry C."/>
            <person name="Mongin E."/>
            <person name="Murphy S.D."/>
            <person name="O'Brochta D.A."/>
            <person name="Pfannkoch C."/>
            <person name="Qi R."/>
            <person name="Regier M.A."/>
            <person name="Remington K."/>
            <person name="Shao H."/>
            <person name="Sharakhova M.V."/>
            <person name="Sitter C.D."/>
            <person name="Shetty J."/>
            <person name="Smith T.J."/>
            <person name="Strong R."/>
            <person name="Sun J."/>
            <person name="Thomasova D."/>
            <person name="Ton L.Q."/>
            <person name="Topalis P."/>
            <person name="Tu Z."/>
            <person name="Unger M.F."/>
            <person name="Walenz B."/>
            <person name="Wang A."/>
            <person name="Wang J."/>
            <person name="Wang M."/>
            <person name="Wang X."/>
            <person name="Woodford K.J."/>
            <person name="Wortman J.R."/>
            <person name="Wu M."/>
            <person name="Yao A."/>
            <person name="Zdobnov E.M."/>
            <person name="Zhang H."/>
            <person name="Zhao Q."/>
            <person name="Zhao S."/>
            <person name="Zhu S.C."/>
            <person name="Zhimulev I."/>
            <person name="Coluzzi M."/>
            <person name="della Torre A."/>
            <person name="Roth C.W."/>
            <person name="Louis C."/>
            <person name="Kalush F."/>
            <person name="Mural R.J."/>
            <person name="Myers E.W."/>
            <person name="Adams M.D."/>
            <person name="Smith H.O."/>
            <person name="Broder S."/>
            <person name="Gardner M.J."/>
            <person name="Fraser C.M."/>
            <person name="Birney E."/>
            <person name="Bork P."/>
            <person name="Brey P.T."/>
            <person name="Venter J.C."/>
            <person name="Weissenbach J."/>
            <person name="Kafatos F.C."/>
            <person name="Collins F.H."/>
            <person name="Hoffman S.L."/>
        </authorList>
    </citation>
    <scope>NUCLEOTIDE SEQUENCE [LARGE SCALE GENOMIC DNA]</scope>
    <source>
        <strain evidence="1 2">PEST</strain>
    </source>
</reference>
<dbReference type="VEuPathDB" id="VectorBase:AGAP028573"/>
<dbReference type="Proteomes" id="UP000007062">
    <property type="component" value="Chromosome 3R"/>
</dbReference>
<organism evidence="1 2">
    <name type="scientific">Anopheles gambiae</name>
    <name type="common">African malaria mosquito</name>
    <dbReference type="NCBI Taxonomy" id="7165"/>
    <lineage>
        <taxon>Eukaryota</taxon>
        <taxon>Metazoa</taxon>
        <taxon>Ecdysozoa</taxon>
        <taxon>Arthropoda</taxon>
        <taxon>Hexapoda</taxon>
        <taxon>Insecta</taxon>
        <taxon>Pterygota</taxon>
        <taxon>Neoptera</taxon>
        <taxon>Endopterygota</taxon>
        <taxon>Diptera</taxon>
        <taxon>Nematocera</taxon>
        <taxon>Culicoidea</taxon>
        <taxon>Culicidae</taxon>
        <taxon>Anophelinae</taxon>
        <taxon>Anopheles</taxon>
    </lineage>
</organism>
<dbReference type="AlphaFoldDB" id="A0A1S4HDP1"/>
<keyword evidence="2" id="KW-1185">Reference proteome</keyword>
<sequence>MISGKKMKPSKLCRRTYFLRTGTAPTVSEMARELGPELANIVIDTLEPSQRSAVQPDRLELSDEHSTQSRHDTEAVRGQIHEHILQIGGNVSHRVDGYWRKRLKQTAAAGISSDEVDFIKFDCRQKIGIARDEERKRYDTLLEEMKATLEKRFWEEKGNLHRSYAEARQLWGKFVCQKVRKQAKDMLCKIASYYRAKLEREVSGRMKQEKDRIIKEMEQIVKTAVDQQKRMDERAIQWLVNQYEELLKFISEYNECLDTVEMTREICRLHFGRHECHSTQVSKHSLVDGNQLEPEGSVPNCSPADELEDGVHIALASLSKCNVFVVNQCLPEPVPEPAICDEDASTTTREELFGSEDYKSTNDDESIVSSIEKITIGGLTYAQPKYYKKIYNEIFPEFAISWEKMSTSGTGNELDNVDCSIQEQCSSISSDTTRVIHSETIQSEPSYRESYDPIAEIHDILGSIDQFPPSEILPAEEQFGELFDLTKSDEEISLTAESFAARYIRATSDDFDTIFPKNGDKES</sequence>